<protein>
    <submittedName>
        <fullName evidence="1">4744_t:CDS:1</fullName>
    </submittedName>
</protein>
<evidence type="ECO:0000313" key="1">
    <source>
        <dbReference type="EMBL" id="CAG8596835.1"/>
    </source>
</evidence>
<name>A0ACA9MJR6_9GLOM</name>
<reference evidence="1" key="1">
    <citation type="submission" date="2021-06" db="EMBL/GenBank/DDBJ databases">
        <authorList>
            <person name="Kallberg Y."/>
            <person name="Tangrot J."/>
            <person name="Rosling A."/>
        </authorList>
    </citation>
    <scope>NUCLEOTIDE SEQUENCE</scope>
    <source>
        <strain evidence="1">CL356</strain>
    </source>
</reference>
<organism evidence="1 2">
    <name type="scientific">Acaulospora colombiana</name>
    <dbReference type="NCBI Taxonomy" id="27376"/>
    <lineage>
        <taxon>Eukaryota</taxon>
        <taxon>Fungi</taxon>
        <taxon>Fungi incertae sedis</taxon>
        <taxon>Mucoromycota</taxon>
        <taxon>Glomeromycotina</taxon>
        <taxon>Glomeromycetes</taxon>
        <taxon>Diversisporales</taxon>
        <taxon>Acaulosporaceae</taxon>
        <taxon>Acaulospora</taxon>
    </lineage>
</organism>
<sequence length="583" mass="66089">MAISKARIISSNAAEEYVPRKSSHIQQRYRDLSADGLRSGTTTVVPTRQSSPAPPAESPPPTTSSAPSKKLRGRSSAKRAVGLSRLDTTAAIPKPILEQPPSARPIAASKTTCPVGLNTSNLPRVGVEVCTRWLTGKPPTTSSFQRRRDKHIVSRLDRVLASVIRDVKETIDDLEVEKSMCIIQSLHEVSIVELDNYWEVIDLEEKVDDMRQCMEKIEVIRDDLLQNKRLRPIVDYDDEMEDSAWWNDKLQPSRSDKRSYTWLTAPPLFAESYLYRRLKECFAQSIWWRNYDPFKRKKSNDLLSAQDKLFELASRFAEPFRPGDCLFPEEYQELVKLRFIELTQVCLEGDSSISIESKDSTECVSSALTNAEGDNPEEILGVLWEAFNAPCSSGAAGSLTPQLHMPVTAEFLIDSGIADEVRFHGKQMPWFVSNATQDDWEWLLDALANPRLYPNASLEQTHSLRQIGQRWRAYEQSKQFVYEQHPFWTTPHSFWDLPTSTRSLFSELSSSNLTIFKGGLNYRRLTYDCTAPPETSFEERIGPMSFHPKLPTICSLRTVGKYAIVDLSRGDRSGPNKGVAEEK</sequence>
<dbReference type="Proteomes" id="UP000789525">
    <property type="component" value="Unassembled WGS sequence"/>
</dbReference>
<accession>A0ACA9MJR6</accession>
<proteinExistence type="predicted"/>
<keyword evidence="2" id="KW-1185">Reference proteome</keyword>
<comment type="caution">
    <text evidence="1">The sequence shown here is derived from an EMBL/GenBank/DDBJ whole genome shotgun (WGS) entry which is preliminary data.</text>
</comment>
<gene>
    <name evidence="1" type="ORF">ACOLOM_LOCUS6534</name>
</gene>
<evidence type="ECO:0000313" key="2">
    <source>
        <dbReference type="Proteomes" id="UP000789525"/>
    </source>
</evidence>
<dbReference type="EMBL" id="CAJVPT010013547">
    <property type="protein sequence ID" value="CAG8596835.1"/>
    <property type="molecule type" value="Genomic_DNA"/>
</dbReference>